<organism evidence="1 2">
    <name type="scientific">Sessilibacter corallicola</name>
    <dbReference type="NCBI Taxonomy" id="2904075"/>
    <lineage>
        <taxon>Bacteria</taxon>
        <taxon>Pseudomonadati</taxon>
        <taxon>Pseudomonadota</taxon>
        <taxon>Gammaproteobacteria</taxon>
        <taxon>Cellvibrionales</taxon>
        <taxon>Cellvibrionaceae</taxon>
        <taxon>Sessilibacter</taxon>
    </lineage>
</organism>
<evidence type="ECO:0000313" key="1">
    <source>
        <dbReference type="EMBL" id="GAA6170272.1"/>
    </source>
</evidence>
<reference evidence="1 2" key="1">
    <citation type="submission" date="2024-04" db="EMBL/GenBank/DDBJ databases">
        <title>Draft genome sequence of Sessilibacter corallicola NBRC 116591.</title>
        <authorList>
            <person name="Miyakawa T."/>
            <person name="Kusuya Y."/>
            <person name="Miura T."/>
        </authorList>
    </citation>
    <scope>NUCLEOTIDE SEQUENCE [LARGE SCALE GENOMIC DNA]</scope>
    <source>
        <strain evidence="1 2">KU-00831-HH</strain>
    </source>
</reference>
<evidence type="ECO:0000313" key="2">
    <source>
        <dbReference type="Proteomes" id="UP001465153"/>
    </source>
</evidence>
<dbReference type="EMBL" id="BAABWN010000022">
    <property type="protein sequence ID" value="GAA6170272.1"/>
    <property type="molecule type" value="Genomic_DNA"/>
</dbReference>
<gene>
    <name evidence="1" type="ORF">NBRC116591_40860</name>
</gene>
<comment type="caution">
    <text evidence="1">The sequence shown here is derived from an EMBL/GenBank/DDBJ whole genome shotgun (WGS) entry which is preliminary data.</text>
</comment>
<dbReference type="RefSeq" id="WP_353304574.1">
    <property type="nucleotide sequence ID" value="NZ_BAABWN010000022.1"/>
</dbReference>
<accession>A0ABQ0AF45</accession>
<proteinExistence type="predicted"/>
<name>A0ABQ0AF45_9GAMM</name>
<protein>
    <submittedName>
        <fullName evidence="1">Uncharacterized protein</fullName>
    </submittedName>
</protein>
<sequence>MEIDWYKLKSCGGHSDASELPKAVDLLFSENLEDRERGYWEIENHAVVQSDLYNSALYVARILVDRYLIEKVVSK</sequence>
<dbReference type="Proteomes" id="UP001465153">
    <property type="component" value="Unassembled WGS sequence"/>
</dbReference>
<keyword evidence="2" id="KW-1185">Reference proteome</keyword>